<dbReference type="EMBL" id="KZ680210">
    <property type="protein sequence ID" value="PTB67887.1"/>
    <property type="molecule type" value="Genomic_DNA"/>
</dbReference>
<dbReference type="InterPro" id="IPR040347">
    <property type="entry name" value="YBP1/2"/>
</dbReference>
<evidence type="ECO:0000256" key="1">
    <source>
        <dbReference type="SAM" id="MobiDB-lite"/>
    </source>
</evidence>
<dbReference type="PANTHER" id="PTHR28020:SF1">
    <property type="entry name" value="YAP1-BINDING PROTEIN 1-RELATED"/>
    <property type="match status" value="1"/>
</dbReference>
<accession>A0A2T4BEX0</accession>
<dbReference type="GO" id="GO:0005737">
    <property type="term" value="C:cytoplasm"/>
    <property type="evidence" value="ECO:0007669"/>
    <property type="project" value="TreeGrafter"/>
</dbReference>
<dbReference type="RefSeq" id="XP_024751207.1">
    <property type="nucleotide sequence ID" value="XM_024894021.1"/>
</dbReference>
<feature type="compositionally biased region" description="Basic and acidic residues" evidence="1">
    <location>
        <begin position="117"/>
        <end position="129"/>
    </location>
</feature>
<dbReference type="PANTHER" id="PTHR28020">
    <property type="entry name" value="YAP1-BINDING PROTEIN 1-RELATED"/>
    <property type="match status" value="1"/>
</dbReference>
<dbReference type="InterPro" id="IPR013877">
    <property type="entry name" value="YAP-bd/ALF4/Glomulin"/>
</dbReference>
<feature type="compositionally biased region" description="Acidic residues" evidence="1">
    <location>
        <begin position="98"/>
        <end position="116"/>
    </location>
</feature>
<feature type="region of interest" description="Disordered" evidence="1">
    <location>
        <begin position="95"/>
        <end position="138"/>
    </location>
</feature>
<feature type="region of interest" description="Disordered" evidence="1">
    <location>
        <begin position="202"/>
        <end position="237"/>
    </location>
</feature>
<protein>
    <submittedName>
        <fullName evidence="2">DUF1760-domain-containing protein</fullName>
    </submittedName>
</protein>
<organism evidence="2 3">
    <name type="scientific">Trichoderma citrinoviride</name>
    <dbReference type="NCBI Taxonomy" id="58853"/>
    <lineage>
        <taxon>Eukaryota</taxon>
        <taxon>Fungi</taxon>
        <taxon>Dikarya</taxon>
        <taxon>Ascomycota</taxon>
        <taxon>Pezizomycotina</taxon>
        <taxon>Sordariomycetes</taxon>
        <taxon>Hypocreomycetidae</taxon>
        <taxon>Hypocreales</taxon>
        <taxon>Hypocreaceae</taxon>
        <taxon>Trichoderma</taxon>
    </lineage>
</organism>
<proteinExistence type="predicted"/>
<sequence length="639" mass="71036">MATTDEIVKRLQESRPPATDAATYLTIVEKSLTPEVLPALQEILEDVALTTEIGWDLVDMLIDVPGSEECLESIARLGNPREVILKVLEVMEKTTAAGEEEDEEEQAREEQEEQDESEKKGKEKEKEEDGNSAAITTKGETKATRHFVTLCGMLGILLKRLQVKAPSRFLHTTLETVQRCYEATSAASTAAVISLVQSLARKTRPPLPSRKSSVMLDTPFQDSDPAKQAPDPEAERSDILNEDEPQLIANLLQSFITCIIEAYVNSNGLEWASRMLEYTYPERIVPGRKTMIQTFKERVELQARDALVGQLVALASDLGLSKLPSFKLKEYLEGPVRRQPLSIDFDPQQPEQLYLSTGGLICLHAYWMFAADVFDADRGFPDEHLIPQYMLPDHQTLLTNFLGDEPQAQIVANPGTTEALIVMAIWLDGRKAISNPKGAGTTTSGFMPYHHLLTLISAFHPNLRVRNAATVVAGYILHADPEEEDRLAILEDMLESCIFPTLQACAVTWLREELIAAKRSGSKGRFSSPECLEAVQYTLFPDLSHLKQADASTLLQFWAQSAPLHLQVANFALFLFGEDYKALAPVGMAAAIEHRYVEPLLHAARTLEKAAAQKEIEADEEILMQLSILEDTLSRISLQ</sequence>
<dbReference type="Proteomes" id="UP000241546">
    <property type="component" value="Unassembled WGS sequence"/>
</dbReference>
<dbReference type="AlphaFoldDB" id="A0A2T4BEX0"/>
<keyword evidence="3" id="KW-1185">Reference proteome</keyword>
<gene>
    <name evidence="2" type="ORF">BBK36DRAFT_1157568</name>
</gene>
<evidence type="ECO:0000313" key="3">
    <source>
        <dbReference type="Proteomes" id="UP000241546"/>
    </source>
</evidence>
<reference evidence="3" key="1">
    <citation type="submission" date="2016-07" db="EMBL/GenBank/DDBJ databases">
        <title>Multiple horizontal gene transfer events from other fungi enriched the ability of initially mycotrophic Trichoderma (Ascomycota) to feed on dead plant biomass.</title>
        <authorList>
            <consortium name="DOE Joint Genome Institute"/>
            <person name="Atanasova L."/>
            <person name="Chenthamara K."/>
            <person name="Zhang J."/>
            <person name="Grujic M."/>
            <person name="Henrissat B."/>
            <person name="Kuo A."/>
            <person name="Aerts A."/>
            <person name="Salamov A."/>
            <person name="Lipzen A."/>
            <person name="Labutti K."/>
            <person name="Barry K."/>
            <person name="Miao Y."/>
            <person name="Rahimi M.J."/>
            <person name="Shen Q."/>
            <person name="Grigoriev I.V."/>
            <person name="Kubicek C.P."/>
            <person name="Druzhinina I.S."/>
        </authorList>
    </citation>
    <scope>NUCLEOTIDE SEQUENCE [LARGE SCALE GENOMIC DNA]</scope>
    <source>
        <strain evidence="3">TUCIM 6016</strain>
    </source>
</reference>
<evidence type="ECO:0000313" key="2">
    <source>
        <dbReference type="EMBL" id="PTB67887.1"/>
    </source>
</evidence>
<dbReference type="Pfam" id="PF08568">
    <property type="entry name" value="Kinetochor_Ybp2"/>
    <property type="match status" value="1"/>
</dbReference>
<dbReference type="GO" id="GO:0034599">
    <property type="term" value="P:cellular response to oxidative stress"/>
    <property type="evidence" value="ECO:0007669"/>
    <property type="project" value="InterPro"/>
</dbReference>
<dbReference type="GeneID" id="36602139"/>
<name>A0A2T4BEX0_9HYPO</name>
<dbReference type="OrthoDB" id="5396786at2759"/>